<dbReference type="GO" id="GO:0008233">
    <property type="term" value="F:peptidase activity"/>
    <property type="evidence" value="ECO:0007669"/>
    <property type="project" value="UniProtKB-KW"/>
</dbReference>
<keyword evidence="1" id="KW-1133">Transmembrane helix</keyword>
<reference evidence="2 3" key="1">
    <citation type="submission" date="2021-03" db="EMBL/GenBank/DDBJ databases">
        <title>Sequencing the genomes of 1000 actinobacteria strains.</title>
        <authorList>
            <person name="Klenk H.-P."/>
        </authorList>
    </citation>
    <scope>NUCLEOTIDE SEQUENCE [LARGE SCALE GENOMIC DNA]</scope>
    <source>
        <strain evidence="2 3">DSM 45510</strain>
    </source>
</reference>
<gene>
    <name evidence="2" type="ORF">JOM49_003131</name>
</gene>
<keyword evidence="1" id="KW-0812">Transmembrane</keyword>
<comment type="caution">
    <text evidence="2">The sequence shown here is derived from an EMBL/GenBank/DDBJ whole genome shotgun (WGS) entry which is preliminary data.</text>
</comment>
<keyword evidence="3" id="KW-1185">Reference proteome</keyword>
<evidence type="ECO:0000313" key="3">
    <source>
        <dbReference type="Proteomes" id="UP000741013"/>
    </source>
</evidence>
<organism evidence="2 3">
    <name type="scientific">Amycolatopsis magusensis</name>
    <dbReference type="NCBI Taxonomy" id="882444"/>
    <lineage>
        <taxon>Bacteria</taxon>
        <taxon>Bacillati</taxon>
        <taxon>Actinomycetota</taxon>
        <taxon>Actinomycetes</taxon>
        <taxon>Pseudonocardiales</taxon>
        <taxon>Pseudonocardiaceae</taxon>
        <taxon>Amycolatopsis</taxon>
    </lineage>
</organism>
<protein>
    <submittedName>
        <fullName evidence="2">Membrane protein implicated in regulation of membrane protease activity</fullName>
    </submittedName>
</protein>
<keyword evidence="2" id="KW-0378">Hydrolase</keyword>
<proteinExistence type="predicted"/>
<dbReference type="Proteomes" id="UP000741013">
    <property type="component" value="Unassembled WGS sequence"/>
</dbReference>
<evidence type="ECO:0000313" key="2">
    <source>
        <dbReference type="EMBL" id="MBP2181605.1"/>
    </source>
</evidence>
<keyword evidence="2" id="KW-0645">Protease</keyword>
<keyword evidence="1" id="KW-0472">Membrane</keyword>
<sequence length="65" mass="6658">MRKSPKAALAWALVLGPLGLCYLSVFGGVVATMVTVAAILVGSPAMLAVLWPVAVALSLPAVRRL</sequence>
<feature type="transmembrane region" description="Helical" evidence="1">
    <location>
        <begin position="33"/>
        <end position="59"/>
    </location>
</feature>
<dbReference type="RefSeq" id="WP_245369340.1">
    <property type="nucleotide sequence ID" value="NZ_JAGGMS010000001.1"/>
</dbReference>
<accession>A0ABS4PQB4</accession>
<evidence type="ECO:0000256" key="1">
    <source>
        <dbReference type="SAM" id="Phobius"/>
    </source>
</evidence>
<dbReference type="GO" id="GO:0006508">
    <property type="term" value="P:proteolysis"/>
    <property type="evidence" value="ECO:0007669"/>
    <property type="project" value="UniProtKB-KW"/>
</dbReference>
<dbReference type="EMBL" id="JAGGMS010000001">
    <property type="protein sequence ID" value="MBP2181605.1"/>
    <property type="molecule type" value="Genomic_DNA"/>
</dbReference>
<name>A0ABS4PQB4_9PSEU</name>